<dbReference type="PROSITE" id="PS00108">
    <property type="entry name" value="PROTEIN_KINASE_ST"/>
    <property type="match status" value="1"/>
</dbReference>
<proteinExistence type="predicted"/>
<feature type="compositionally biased region" description="Basic and acidic residues" evidence="2">
    <location>
        <begin position="37"/>
        <end position="79"/>
    </location>
</feature>
<dbReference type="Proteomes" id="UP000268014">
    <property type="component" value="Unassembled WGS sequence"/>
</dbReference>
<protein>
    <recommendedName>
        <fullName evidence="1">non-specific serine/threonine protein kinase</fullName>
        <ecNumber evidence="1">2.7.11.1</ecNumber>
    </recommendedName>
</protein>
<name>A0A0N4WP50_HAEPC</name>
<dbReference type="InterPro" id="IPR011009">
    <property type="entry name" value="Kinase-like_dom_sf"/>
</dbReference>
<feature type="domain" description="Protein kinase" evidence="3">
    <location>
        <begin position="206"/>
        <end position="485"/>
    </location>
</feature>
<keyword evidence="5" id="KW-1185">Reference proteome</keyword>
<dbReference type="InterPro" id="IPR008271">
    <property type="entry name" value="Ser/Thr_kinase_AS"/>
</dbReference>
<accession>A0A0N4WP50</accession>
<dbReference type="InterPro" id="IPR000719">
    <property type="entry name" value="Prot_kinase_dom"/>
</dbReference>
<dbReference type="OMA" id="WYDRSAT"/>
<dbReference type="OrthoDB" id="2687620at2759"/>
<reference evidence="4 5" key="2">
    <citation type="submission" date="2018-11" db="EMBL/GenBank/DDBJ databases">
        <authorList>
            <consortium name="Pathogen Informatics"/>
        </authorList>
    </citation>
    <scope>NUCLEOTIDE SEQUENCE [LARGE SCALE GENOMIC DNA]</scope>
    <source>
        <strain evidence="4 5">MHpl1</strain>
    </source>
</reference>
<dbReference type="SUPFAM" id="SSF56112">
    <property type="entry name" value="Protein kinase-like (PK-like)"/>
    <property type="match status" value="1"/>
</dbReference>
<evidence type="ECO:0000313" key="5">
    <source>
        <dbReference type="Proteomes" id="UP000268014"/>
    </source>
</evidence>
<dbReference type="AlphaFoldDB" id="A0A0N4WP50"/>
<evidence type="ECO:0000313" key="4">
    <source>
        <dbReference type="EMBL" id="VDO47867.1"/>
    </source>
</evidence>
<evidence type="ECO:0000256" key="2">
    <source>
        <dbReference type="SAM" id="MobiDB-lite"/>
    </source>
</evidence>
<evidence type="ECO:0000313" key="6">
    <source>
        <dbReference type="WBParaSite" id="HPLM_0001311801-mRNA-1"/>
    </source>
</evidence>
<organism evidence="6">
    <name type="scientific">Haemonchus placei</name>
    <name type="common">Barber's pole worm</name>
    <dbReference type="NCBI Taxonomy" id="6290"/>
    <lineage>
        <taxon>Eukaryota</taxon>
        <taxon>Metazoa</taxon>
        <taxon>Ecdysozoa</taxon>
        <taxon>Nematoda</taxon>
        <taxon>Chromadorea</taxon>
        <taxon>Rhabditida</taxon>
        <taxon>Rhabditina</taxon>
        <taxon>Rhabditomorpha</taxon>
        <taxon>Strongyloidea</taxon>
        <taxon>Trichostrongylidae</taxon>
        <taxon>Haemonchus</taxon>
    </lineage>
</organism>
<feature type="compositionally biased region" description="Acidic residues" evidence="2">
    <location>
        <begin position="89"/>
        <end position="106"/>
    </location>
</feature>
<dbReference type="GO" id="GO:0005524">
    <property type="term" value="F:ATP binding"/>
    <property type="evidence" value="ECO:0007669"/>
    <property type="project" value="InterPro"/>
</dbReference>
<feature type="compositionally biased region" description="Basic residues" evidence="2">
    <location>
        <begin position="23"/>
        <end position="33"/>
    </location>
</feature>
<dbReference type="WBParaSite" id="HPLM_0001311801-mRNA-1">
    <property type="protein sequence ID" value="HPLM_0001311801-mRNA-1"/>
    <property type="gene ID" value="HPLM_0001311801"/>
</dbReference>
<dbReference type="STRING" id="6290.A0A0N4WP50"/>
<dbReference type="InterPro" id="IPR050235">
    <property type="entry name" value="CK1_Ser-Thr_kinase"/>
</dbReference>
<dbReference type="EC" id="2.7.11.1" evidence="1"/>
<dbReference type="EMBL" id="UZAF01018085">
    <property type="protein sequence ID" value="VDO47867.1"/>
    <property type="molecule type" value="Genomic_DNA"/>
</dbReference>
<evidence type="ECO:0000256" key="1">
    <source>
        <dbReference type="ARBA" id="ARBA00012513"/>
    </source>
</evidence>
<dbReference type="PROSITE" id="PS50011">
    <property type="entry name" value="PROTEIN_KINASE_DOM"/>
    <property type="match status" value="1"/>
</dbReference>
<dbReference type="Gene3D" id="1.10.510.10">
    <property type="entry name" value="Transferase(Phosphotransferase) domain 1"/>
    <property type="match status" value="1"/>
</dbReference>
<gene>
    <name evidence="4" type="ORF">HPLM_LOCUS13110</name>
</gene>
<evidence type="ECO:0000259" key="3">
    <source>
        <dbReference type="PROSITE" id="PS50011"/>
    </source>
</evidence>
<feature type="region of interest" description="Disordered" evidence="2">
    <location>
        <begin position="1"/>
        <end position="142"/>
    </location>
</feature>
<dbReference type="PANTHER" id="PTHR11909">
    <property type="entry name" value="CASEIN KINASE-RELATED"/>
    <property type="match status" value="1"/>
</dbReference>
<dbReference type="SMART" id="SM00220">
    <property type="entry name" value="S_TKc"/>
    <property type="match status" value="1"/>
</dbReference>
<reference evidence="6" key="1">
    <citation type="submission" date="2017-02" db="UniProtKB">
        <authorList>
            <consortium name="WormBaseParasite"/>
        </authorList>
    </citation>
    <scope>IDENTIFICATION</scope>
</reference>
<sequence length="485" mass="55559">MCDTRMLQTKKKDKKGKDESKKKNSKKTKKKNLKSIVKKDKNKKKEKEKEKDKDKAKDKDKDKDKNKEKDKEKGKDKDKKSRKKRCVEGEDSAEEESTESEEEESIIPDSLAVIKQSRIPQAQRVPEKKVLPGAPTNPPPAPSWYIRRLLEEERPDLAGENGEFELEDAELDLLEKDLREHAELQVDDVVVNDDNYDDENRHLVRYEVQIKVNEGRYSAIYIVTKQIRNDNDFKDAPGFYTLKTGLRNGSCIFNSKTKREIRMLNELAKAKFPWAPPMIDSGTINGMPFIVMGIVDVNIEKLREILGGKFKPASAFYIAKEVLRALCDLHELRYVHRDVKPTNICVGLGPMAPRVFLIDYGHCVRRGKKSRYGTPDQYTLPYWSIDAHKNKAGTEKTDIEMWFYTFADLDLSDYRSNMTQSPAALVSIAETFRAAEEKVDVAKIRKYLLVGLQDALPPEKKYCPEWIKTAAPASPTAAQRNPVTT</sequence>
<dbReference type="GO" id="GO:0004674">
    <property type="term" value="F:protein serine/threonine kinase activity"/>
    <property type="evidence" value="ECO:0007669"/>
    <property type="project" value="UniProtKB-EC"/>
</dbReference>